<feature type="transmembrane region" description="Helical" evidence="6">
    <location>
        <begin position="145"/>
        <end position="164"/>
    </location>
</feature>
<sequence>MNPAMIFPGVEGLFKWLRKRPPGVIAVSLTAVLAGLITMTAAIFPQEQWMVDELERWTPFHIALGSQVLLLIVSVILLSVGRGLLRGKRVAWLFATSVLAISPLLFIGQDFNWTRALAVLVPFALLIQQRKYFAARSDAISLRKAMRPLSVLALVVLVFGYLGVRHVDSQVEGNTGRLGAAQTVLELVLLQSTDTQRPMTRQAQTMFFSVSLAGGLTGLAFLLIALRPVLMRTPPDPAAVARAREIILAHGGNPLDEFALAADKQLFFPTSNRTVVAYALWRNFAVTLADPIGPAEDVPFALEEFIQFCHEQDWEPVFYQIDRAHLERYRALGFTAFKIGENARIPLTGWSLTGRKFQDMRTAINRASREGVTFHWYPGEGTVDHGIEAQLADISEDWLKTGKRAEMAFDMGAFSTAEIRLRSAAVAKRKDGRVEAFVTWIPYAGGKARCLDLMRSRHDAMPGIMDFVIVESLKHFQSRGLEEASLASAPLANADPEAGDAHTRVVRFLYEKLNKIYGYKSLFAFKGKYQPAWRSTFLAYRNKRHLGFIAYATVAVHVRGGLLKMWRS</sequence>
<evidence type="ECO:0000256" key="3">
    <source>
        <dbReference type="ARBA" id="ARBA00022692"/>
    </source>
</evidence>
<evidence type="ECO:0000256" key="4">
    <source>
        <dbReference type="ARBA" id="ARBA00022989"/>
    </source>
</evidence>
<dbReference type="PANTHER" id="PTHR34697">
    <property type="entry name" value="PHOSPHATIDYLGLYCEROL LYSYLTRANSFERASE"/>
    <property type="match status" value="1"/>
</dbReference>
<protein>
    <recommendedName>
        <fullName evidence="7">Phosphatidylglycerol lysyltransferase C-terminal domain-containing protein</fullName>
    </recommendedName>
</protein>
<gene>
    <name evidence="8" type="ORF">CMV30_17800</name>
</gene>
<dbReference type="OrthoDB" id="145485at2"/>
<dbReference type="PANTHER" id="PTHR34697:SF2">
    <property type="entry name" value="PHOSPHATIDYLGLYCEROL LYSYLTRANSFERASE"/>
    <property type="match status" value="1"/>
</dbReference>
<feature type="transmembrane region" description="Helical" evidence="6">
    <location>
        <begin position="24"/>
        <end position="45"/>
    </location>
</feature>
<accession>A0A290QAF6</accession>
<dbReference type="GO" id="GO:0016755">
    <property type="term" value="F:aminoacyltransferase activity"/>
    <property type="evidence" value="ECO:0007669"/>
    <property type="project" value="TreeGrafter"/>
</dbReference>
<comment type="subcellular location">
    <subcellularLocation>
        <location evidence="1">Cell membrane</location>
        <topology evidence="1">Multi-pass membrane protein</topology>
    </subcellularLocation>
</comment>
<feature type="transmembrane region" description="Helical" evidence="6">
    <location>
        <begin position="57"/>
        <end position="78"/>
    </location>
</feature>
<keyword evidence="2" id="KW-1003">Cell membrane</keyword>
<organism evidence="8 9">
    <name type="scientific">Nibricoccus aquaticus</name>
    <dbReference type="NCBI Taxonomy" id="2576891"/>
    <lineage>
        <taxon>Bacteria</taxon>
        <taxon>Pseudomonadati</taxon>
        <taxon>Verrucomicrobiota</taxon>
        <taxon>Opitutia</taxon>
        <taxon>Opitutales</taxon>
        <taxon>Opitutaceae</taxon>
        <taxon>Nibricoccus</taxon>
    </lineage>
</organism>
<feature type="transmembrane region" description="Helical" evidence="6">
    <location>
        <begin position="206"/>
        <end position="226"/>
    </location>
</feature>
<keyword evidence="5 6" id="KW-0472">Membrane</keyword>
<keyword evidence="9" id="KW-1185">Reference proteome</keyword>
<dbReference type="KEGG" id="vbh:CMV30_17800"/>
<dbReference type="InterPro" id="IPR024320">
    <property type="entry name" value="LPG_synthase_C"/>
</dbReference>
<evidence type="ECO:0000259" key="7">
    <source>
        <dbReference type="Pfam" id="PF09924"/>
    </source>
</evidence>
<evidence type="ECO:0000256" key="5">
    <source>
        <dbReference type="ARBA" id="ARBA00023136"/>
    </source>
</evidence>
<dbReference type="Proteomes" id="UP000217265">
    <property type="component" value="Chromosome"/>
</dbReference>
<feature type="domain" description="Phosphatidylglycerol lysyltransferase C-terminal" evidence="7">
    <location>
        <begin position="245"/>
        <end position="540"/>
    </location>
</feature>
<name>A0A290QAF6_9BACT</name>
<evidence type="ECO:0000256" key="2">
    <source>
        <dbReference type="ARBA" id="ARBA00022475"/>
    </source>
</evidence>
<evidence type="ECO:0000256" key="6">
    <source>
        <dbReference type="SAM" id="Phobius"/>
    </source>
</evidence>
<dbReference type="Pfam" id="PF09924">
    <property type="entry name" value="LPG_synthase_C"/>
    <property type="match status" value="1"/>
</dbReference>
<evidence type="ECO:0000313" key="8">
    <source>
        <dbReference type="EMBL" id="ATC65649.1"/>
    </source>
</evidence>
<reference evidence="8 9" key="1">
    <citation type="submission" date="2017-09" db="EMBL/GenBank/DDBJ databases">
        <title>Complete genome sequence of Verrucomicrobial strain HZ-65, isolated from freshwater.</title>
        <authorList>
            <person name="Choi A."/>
        </authorList>
    </citation>
    <scope>NUCLEOTIDE SEQUENCE [LARGE SCALE GENOMIC DNA]</scope>
    <source>
        <strain evidence="8 9">HZ-65</strain>
    </source>
</reference>
<keyword evidence="3 6" id="KW-0812">Transmembrane</keyword>
<evidence type="ECO:0000256" key="1">
    <source>
        <dbReference type="ARBA" id="ARBA00004651"/>
    </source>
</evidence>
<feature type="transmembrane region" description="Helical" evidence="6">
    <location>
        <begin position="90"/>
        <end position="107"/>
    </location>
</feature>
<dbReference type="AlphaFoldDB" id="A0A290QAF6"/>
<evidence type="ECO:0000313" key="9">
    <source>
        <dbReference type="Proteomes" id="UP000217265"/>
    </source>
</evidence>
<dbReference type="EMBL" id="CP023344">
    <property type="protein sequence ID" value="ATC65649.1"/>
    <property type="molecule type" value="Genomic_DNA"/>
</dbReference>
<dbReference type="InterPro" id="IPR051211">
    <property type="entry name" value="PG_lysyltransferase"/>
</dbReference>
<dbReference type="GO" id="GO:0055091">
    <property type="term" value="P:phospholipid homeostasis"/>
    <property type="evidence" value="ECO:0007669"/>
    <property type="project" value="TreeGrafter"/>
</dbReference>
<keyword evidence="4 6" id="KW-1133">Transmembrane helix</keyword>
<proteinExistence type="predicted"/>
<dbReference type="GO" id="GO:0005886">
    <property type="term" value="C:plasma membrane"/>
    <property type="evidence" value="ECO:0007669"/>
    <property type="project" value="UniProtKB-SubCell"/>
</dbReference>